<evidence type="ECO:0000313" key="3">
    <source>
        <dbReference type="Proteomes" id="UP000053558"/>
    </source>
</evidence>
<dbReference type="RefSeq" id="XP_007772853.1">
    <property type="nucleotide sequence ID" value="XM_007774663.1"/>
</dbReference>
<dbReference type="EMBL" id="JH711585">
    <property type="protein sequence ID" value="EIW76769.1"/>
    <property type="molecule type" value="Genomic_DNA"/>
</dbReference>
<feature type="domain" description="Tf2-1-like SH3-like" evidence="1">
    <location>
        <begin position="5"/>
        <end position="53"/>
    </location>
</feature>
<feature type="non-terminal residue" evidence="2">
    <location>
        <position position="1"/>
    </location>
</feature>
<dbReference type="InterPro" id="IPR056924">
    <property type="entry name" value="SH3_Tf2-1"/>
</dbReference>
<name>A0A5M3MBZ8_CONPW</name>
<gene>
    <name evidence="2" type="ORF">CONPUDRAFT_32831</name>
</gene>
<keyword evidence="3" id="KW-1185">Reference proteome</keyword>
<proteinExistence type="predicted"/>
<dbReference type="Pfam" id="PF24626">
    <property type="entry name" value="SH3_Tf2-1"/>
    <property type="match status" value="1"/>
</dbReference>
<comment type="caution">
    <text evidence="2">The sequence shown here is derived from an EMBL/GenBank/DDBJ whole genome shotgun (WGS) entry which is preliminary data.</text>
</comment>
<dbReference type="AlphaFoldDB" id="A0A5M3MBZ8"/>
<dbReference type="Proteomes" id="UP000053558">
    <property type="component" value="Unassembled WGS sequence"/>
</dbReference>
<feature type="non-terminal residue" evidence="2">
    <location>
        <position position="58"/>
    </location>
</feature>
<evidence type="ECO:0000259" key="1">
    <source>
        <dbReference type="Pfam" id="PF24626"/>
    </source>
</evidence>
<sequence length="58" mass="6783">LPKGTARKLIPKFIGPYWIINDFRNNLFCVELPAHLQQRGVHNVFHALLLRIYVPNDD</sequence>
<accession>A0A5M3MBZ8</accession>
<organism evidence="2 3">
    <name type="scientific">Coniophora puteana (strain RWD-64-598)</name>
    <name type="common">Brown rot fungus</name>
    <dbReference type="NCBI Taxonomy" id="741705"/>
    <lineage>
        <taxon>Eukaryota</taxon>
        <taxon>Fungi</taxon>
        <taxon>Dikarya</taxon>
        <taxon>Basidiomycota</taxon>
        <taxon>Agaricomycotina</taxon>
        <taxon>Agaricomycetes</taxon>
        <taxon>Agaricomycetidae</taxon>
        <taxon>Boletales</taxon>
        <taxon>Coniophorineae</taxon>
        <taxon>Coniophoraceae</taxon>
        <taxon>Coniophora</taxon>
    </lineage>
</organism>
<dbReference type="GeneID" id="19206738"/>
<reference evidence="3" key="1">
    <citation type="journal article" date="2012" name="Science">
        <title>The Paleozoic origin of enzymatic lignin decomposition reconstructed from 31 fungal genomes.</title>
        <authorList>
            <person name="Floudas D."/>
            <person name="Binder M."/>
            <person name="Riley R."/>
            <person name="Barry K."/>
            <person name="Blanchette R.A."/>
            <person name="Henrissat B."/>
            <person name="Martinez A.T."/>
            <person name="Otillar R."/>
            <person name="Spatafora J.W."/>
            <person name="Yadav J.S."/>
            <person name="Aerts A."/>
            <person name="Benoit I."/>
            <person name="Boyd A."/>
            <person name="Carlson A."/>
            <person name="Copeland A."/>
            <person name="Coutinho P.M."/>
            <person name="de Vries R.P."/>
            <person name="Ferreira P."/>
            <person name="Findley K."/>
            <person name="Foster B."/>
            <person name="Gaskell J."/>
            <person name="Glotzer D."/>
            <person name="Gorecki P."/>
            <person name="Heitman J."/>
            <person name="Hesse C."/>
            <person name="Hori C."/>
            <person name="Igarashi K."/>
            <person name="Jurgens J.A."/>
            <person name="Kallen N."/>
            <person name="Kersten P."/>
            <person name="Kohler A."/>
            <person name="Kuees U."/>
            <person name="Kumar T.K.A."/>
            <person name="Kuo A."/>
            <person name="LaButti K."/>
            <person name="Larrondo L.F."/>
            <person name="Lindquist E."/>
            <person name="Ling A."/>
            <person name="Lombard V."/>
            <person name="Lucas S."/>
            <person name="Lundell T."/>
            <person name="Martin R."/>
            <person name="McLaughlin D.J."/>
            <person name="Morgenstern I."/>
            <person name="Morin E."/>
            <person name="Murat C."/>
            <person name="Nagy L.G."/>
            <person name="Nolan M."/>
            <person name="Ohm R.A."/>
            <person name="Patyshakuliyeva A."/>
            <person name="Rokas A."/>
            <person name="Ruiz-Duenas F.J."/>
            <person name="Sabat G."/>
            <person name="Salamov A."/>
            <person name="Samejima M."/>
            <person name="Schmutz J."/>
            <person name="Slot J.C."/>
            <person name="St John F."/>
            <person name="Stenlid J."/>
            <person name="Sun H."/>
            <person name="Sun S."/>
            <person name="Syed K."/>
            <person name="Tsang A."/>
            <person name="Wiebenga A."/>
            <person name="Young D."/>
            <person name="Pisabarro A."/>
            <person name="Eastwood D.C."/>
            <person name="Martin F."/>
            <person name="Cullen D."/>
            <person name="Grigoriev I.V."/>
            <person name="Hibbett D.S."/>
        </authorList>
    </citation>
    <scope>NUCLEOTIDE SEQUENCE [LARGE SCALE GENOMIC DNA]</scope>
    <source>
        <strain evidence="3">RWD-64-598 SS2</strain>
    </source>
</reference>
<dbReference type="KEGG" id="cput:CONPUDRAFT_32831"/>
<protein>
    <recommendedName>
        <fullName evidence="1">Tf2-1-like SH3-like domain-containing protein</fullName>
    </recommendedName>
</protein>
<evidence type="ECO:0000313" key="2">
    <source>
        <dbReference type="EMBL" id="EIW76769.1"/>
    </source>
</evidence>
<dbReference type="OrthoDB" id="3211671at2759"/>